<evidence type="ECO:0000313" key="2">
    <source>
        <dbReference type="Proteomes" id="UP000254925"/>
    </source>
</evidence>
<proteinExistence type="predicted"/>
<dbReference type="Proteomes" id="UP000254925">
    <property type="component" value="Unassembled WGS sequence"/>
</dbReference>
<accession>A0A370HM24</accession>
<evidence type="ECO:0000313" key="1">
    <source>
        <dbReference type="EMBL" id="RDI57236.1"/>
    </source>
</evidence>
<protein>
    <submittedName>
        <fullName evidence="1">Uncharacterized protein</fullName>
    </submittedName>
</protein>
<organism evidence="1 2">
    <name type="scientific">Microvirga subterranea</name>
    <dbReference type="NCBI Taxonomy" id="186651"/>
    <lineage>
        <taxon>Bacteria</taxon>
        <taxon>Pseudomonadati</taxon>
        <taxon>Pseudomonadota</taxon>
        <taxon>Alphaproteobacteria</taxon>
        <taxon>Hyphomicrobiales</taxon>
        <taxon>Methylobacteriaceae</taxon>
        <taxon>Microvirga</taxon>
    </lineage>
</organism>
<keyword evidence="2" id="KW-1185">Reference proteome</keyword>
<gene>
    <name evidence="1" type="ORF">DES45_107153</name>
</gene>
<dbReference type="EMBL" id="QQBB01000007">
    <property type="protein sequence ID" value="RDI57236.1"/>
    <property type="molecule type" value="Genomic_DNA"/>
</dbReference>
<sequence length="79" mass="8757">MHYRETDGFCLIAHPAVPLQDRATIDPNEDASSDPVETELYQRVEGVECRVRACTTCPQFTASQGWLGSAVRRTQSTGE</sequence>
<name>A0A370HM24_9HYPH</name>
<comment type="caution">
    <text evidence="1">The sequence shown here is derived from an EMBL/GenBank/DDBJ whole genome shotgun (WGS) entry which is preliminary data.</text>
</comment>
<dbReference type="AlphaFoldDB" id="A0A370HM24"/>
<reference evidence="1 2" key="1">
    <citation type="submission" date="2018-07" db="EMBL/GenBank/DDBJ databases">
        <title>Genomic Encyclopedia of Type Strains, Phase IV (KMG-IV): sequencing the most valuable type-strain genomes for metagenomic binning, comparative biology and taxonomic classification.</title>
        <authorList>
            <person name="Goeker M."/>
        </authorList>
    </citation>
    <scope>NUCLEOTIDE SEQUENCE [LARGE SCALE GENOMIC DNA]</scope>
    <source>
        <strain evidence="1 2">DSM 14364</strain>
    </source>
</reference>